<sequence length="702" mass="81232">MFFSFASSLIFMEIRAHFISSSETSAILWEDWELRMMVLLSLLLQILLIGLGNQRKYIATKWISVLLWLAYLSADSVAINALGILSRSQKNCENMSLDPNYVIMAFWAPFLLLHLGGPDTITAYSLEDNELWSRHLLGLILEAVMAFYVFYRSFKASALNFVAIPVFIAGLIKYGERTWALRSASSKHLKSSLISRPDPGPNYAKFMENYSLRDIEGYKLLVNSIPDPETMTFTFASGRNTIIEDAETLNVSYDFFLTYKRLFADLILSFQDLQKSQSYFKVTTWDNAFKVIEIELGFMYDLLFTKAAIVYSIWGGILRFISLSSTVFALMIFIWIIDWHAYSQINVDISLLLLFGAIGLEIYAIVIMLYSDWTMLWLSNNNHHLLANTFYKAISHFKFLIGKKRWSNSIAQYNLVNSCFKDDPAKCCKFLNVAWLYEFLENIKDEPLKDVSDELKSCIFNQILEKSESARGFKDYKKLCNSRGNWVLKKNDCKNKLDWSVKVEFDQSILLWHIATDLCYYSDSKNDQNFVANSDCEVSRLLSDYMMHILVKLPFMLPDGIGQIRLQDTKAEAKEFIQDRKFISNEVACLQLLEVDTRIEPSTVKGDRSKSVLFDACRVAELLQLIEEDKQWDKQRKWKMISHVWVDLMCYAASHCRWNHHAQQLRRGGQLLTHVWLLMAHLGITEQFQISKGHARAKLIVE</sequence>
<dbReference type="AlphaFoldDB" id="A0AAD9TS24"/>
<keyword evidence="1" id="KW-0472">Membrane</keyword>
<dbReference type="Pfam" id="PF13968">
    <property type="entry name" value="DUF4220"/>
    <property type="match status" value="1"/>
</dbReference>
<evidence type="ECO:0000313" key="3">
    <source>
        <dbReference type="EMBL" id="KAK2640866.1"/>
    </source>
</evidence>
<feature type="domain" description="DUF4220" evidence="2">
    <location>
        <begin position="68"/>
        <end position="417"/>
    </location>
</feature>
<feature type="transmembrane region" description="Helical" evidence="1">
    <location>
        <begin position="131"/>
        <end position="151"/>
    </location>
</feature>
<reference evidence="3" key="1">
    <citation type="journal article" date="2023" name="Plant J.">
        <title>Genome sequences and population genomics provide insights into the demographic history, inbreeding, and mutation load of two 'living fossil' tree species of Dipteronia.</title>
        <authorList>
            <person name="Feng Y."/>
            <person name="Comes H.P."/>
            <person name="Chen J."/>
            <person name="Zhu S."/>
            <person name="Lu R."/>
            <person name="Zhang X."/>
            <person name="Li P."/>
            <person name="Qiu J."/>
            <person name="Olsen K.M."/>
            <person name="Qiu Y."/>
        </authorList>
    </citation>
    <scope>NUCLEOTIDE SEQUENCE</scope>
    <source>
        <strain evidence="3">KIB01</strain>
    </source>
</reference>
<dbReference type="InterPro" id="IPR025315">
    <property type="entry name" value="DUF4220"/>
</dbReference>
<comment type="caution">
    <text evidence="3">The sequence shown here is derived from an EMBL/GenBank/DDBJ whole genome shotgun (WGS) entry which is preliminary data.</text>
</comment>
<feature type="transmembrane region" description="Helical" evidence="1">
    <location>
        <begin position="349"/>
        <end position="370"/>
    </location>
</feature>
<evidence type="ECO:0000313" key="4">
    <source>
        <dbReference type="Proteomes" id="UP001280121"/>
    </source>
</evidence>
<dbReference type="PANTHER" id="PTHR31325">
    <property type="entry name" value="OS01G0798800 PROTEIN-RELATED"/>
    <property type="match status" value="1"/>
</dbReference>
<name>A0AAD9TS24_9ROSI</name>
<evidence type="ECO:0000256" key="1">
    <source>
        <dbReference type="SAM" id="Phobius"/>
    </source>
</evidence>
<feature type="transmembrane region" description="Helical" evidence="1">
    <location>
        <begin position="32"/>
        <end position="51"/>
    </location>
</feature>
<keyword evidence="4" id="KW-1185">Reference proteome</keyword>
<dbReference type="InterPro" id="IPR007658">
    <property type="entry name" value="DUF594"/>
</dbReference>
<keyword evidence="1" id="KW-0812">Transmembrane</keyword>
<dbReference type="Pfam" id="PF04578">
    <property type="entry name" value="DUF594"/>
    <property type="match status" value="1"/>
</dbReference>
<feature type="transmembrane region" description="Helical" evidence="1">
    <location>
        <begin position="157"/>
        <end position="175"/>
    </location>
</feature>
<accession>A0AAD9TS24</accession>
<evidence type="ECO:0000259" key="2">
    <source>
        <dbReference type="Pfam" id="PF13968"/>
    </source>
</evidence>
<proteinExistence type="predicted"/>
<protein>
    <recommendedName>
        <fullName evidence="2">DUF4220 domain-containing protein</fullName>
    </recommendedName>
</protein>
<organism evidence="3 4">
    <name type="scientific">Dipteronia dyeriana</name>
    <dbReference type="NCBI Taxonomy" id="168575"/>
    <lineage>
        <taxon>Eukaryota</taxon>
        <taxon>Viridiplantae</taxon>
        <taxon>Streptophyta</taxon>
        <taxon>Embryophyta</taxon>
        <taxon>Tracheophyta</taxon>
        <taxon>Spermatophyta</taxon>
        <taxon>Magnoliopsida</taxon>
        <taxon>eudicotyledons</taxon>
        <taxon>Gunneridae</taxon>
        <taxon>Pentapetalae</taxon>
        <taxon>rosids</taxon>
        <taxon>malvids</taxon>
        <taxon>Sapindales</taxon>
        <taxon>Sapindaceae</taxon>
        <taxon>Hippocastanoideae</taxon>
        <taxon>Acereae</taxon>
        <taxon>Dipteronia</taxon>
    </lineage>
</organism>
<feature type="transmembrane region" description="Helical" evidence="1">
    <location>
        <begin position="63"/>
        <end position="85"/>
    </location>
</feature>
<keyword evidence="1" id="KW-1133">Transmembrane helix</keyword>
<dbReference type="EMBL" id="JANJYI010000007">
    <property type="protein sequence ID" value="KAK2640866.1"/>
    <property type="molecule type" value="Genomic_DNA"/>
</dbReference>
<gene>
    <name evidence="3" type="ORF">Ddye_022629</name>
</gene>
<dbReference type="Proteomes" id="UP001280121">
    <property type="component" value="Unassembled WGS sequence"/>
</dbReference>
<feature type="transmembrane region" description="Helical" evidence="1">
    <location>
        <begin position="308"/>
        <end position="337"/>
    </location>
</feature>
<feature type="transmembrane region" description="Helical" evidence="1">
    <location>
        <begin position="105"/>
        <end position="124"/>
    </location>
</feature>